<dbReference type="AlphaFoldDB" id="A0A3N4LYK6"/>
<proteinExistence type="predicted"/>
<sequence length="89" mass="10578">MQLATTVRPAFRYTHVQRPDFRHSQRHKQHLQLHQNPRPSPYPCLFIPCKSGKHHRGADHQSSWLHRHRARLPDFAPRADSPHLWRPTG</sequence>
<protein>
    <submittedName>
        <fullName evidence="2">Uncharacterized protein</fullName>
    </submittedName>
</protein>
<organism evidence="2 3">
    <name type="scientific">Terfezia boudieri ATCC MYA-4762</name>
    <dbReference type="NCBI Taxonomy" id="1051890"/>
    <lineage>
        <taxon>Eukaryota</taxon>
        <taxon>Fungi</taxon>
        <taxon>Dikarya</taxon>
        <taxon>Ascomycota</taxon>
        <taxon>Pezizomycotina</taxon>
        <taxon>Pezizomycetes</taxon>
        <taxon>Pezizales</taxon>
        <taxon>Pezizaceae</taxon>
        <taxon>Terfezia</taxon>
    </lineage>
</organism>
<accession>A0A3N4LYK6</accession>
<reference evidence="2 3" key="1">
    <citation type="journal article" date="2018" name="Nat. Ecol. Evol.">
        <title>Pezizomycetes genomes reveal the molecular basis of ectomycorrhizal truffle lifestyle.</title>
        <authorList>
            <person name="Murat C."/>
            <person name="Payen T."/>
            <person name="Noel B."/>
            <person name="Kuo A."/>
            <person name="Morin E."/>
            <person name="Chen J."/>
            <person name="Kohler A."/>
            <person name="Krizsan K."/>
            <person name="Balestrini R."/>
            <person name="Da Silva C."/>
            <person name="Montanini B."/>
            <person name="Hainaut M."/>
            <person name="Levati E."/>
            <person name="Barry K.W."/>
            <person name="Belfiori B."/>
            <person name="Cichocki N."/>
            <person name="Clum A."/>
            <person name="Dockter R.B."/>
            <person name="Fauchery L."/>
            <person name="Guy J."/>
            <person name="Iotti M."/>
            <person name="Le Tacon F."/>
            <person name="Lindquist E.A."/>
            <person name="Lipzen A."/>
            <person name="Malagnac F."/>
            <person name="Mello A."/>
            <person name="Molinier V."/>
            <person name="Miyauchi S."/>
            <person name="Poulain J."/>
            <person name="Riccioni C."/>
            <person name="Rubini A."/>
            <person name="Sitrit Y."/>
            <person name="Splivallo R."/>
            <person name="Traeger S."/>
            <person name="Wang M."/>
            <person name="Zifcakova L."/>
            <person name="Wipf D."/>
            <person name="Zambonelli A."/>
            <person name="Paolocci F."/>
            <person name="Nowrousian M."/>
            <person name="Ottonello S."/>
            <person name="Baldrian P."/>
            <person name="Spatafora J.W."/>
            <person name="Henrissat B."/>
            <person name="Nagy L.G."/>
            <person name="Aury J.M."/>
            <person name="Wincker P."/>
            <person name="Grigoriev I.V."/>
            <person name="Bonfante P."/>
            <person name="Martin F.M."/>
        </authorList>
    </citation>
    <scope>NUCLEOTIDE SEQUENCE [LARGE SCALE GENOMIC DNA]</scope>
    <source>
        <strain evidence="2 3">ATCC MYA-4762</strain>
    </source>
</reference>
<evidence type="ECO:0000313" key="3">
    <source>
        <dbReference type="Proteomes" id="UP000267821"/>
    </source>
</evidence>
<feature type="region of interest" description="Disordered" evidence="1">
    <location>
        <begin position="14"/>
        <end position="39"/>
    </location>
</feature>
<dbReference type="EMBL" id="ML121530">
    <property type="protein sequence ID" value="RPB27986.1"/>
    <property type="molecule type" value="Genomic_DNA"/>
</dbReference>
<dbReference type="InParanoid" id="A0A3N4LYK6"/>
<keyword evidence="3" id="KW-1185">Reference proteome</keyword>
<gene>
    <name evidence="2" type="ORF">L211DRAFT_476902</name>
</gene>
<evidence type="ECO:0000313" key="2">
    <source>
        <dbReference type="EMBL" id="RPB27986.1"/>
    </source>
</evidence>
<dbReference type="Proteomes" id="UP000267821">
    <property type="component" value="Unassembled WGS sequence"/>
</dbReference>
<name>A0A3N4LYK6_9PEZI</name>
<evidence type="ECO:0000256" key="1">
    <source>
        <dbReference type="SAM" id="MobiDB-lite"/>
    </source>
</evidence>